<organism evidence="2 3">
    <name type="scientific">Streptomyces pratens</name>
    <dbReference type="NCBI Taxonomy" id="887456"/>
    <lineage>
        <taxon>Bacteria</taxon>
        <taxon>Bacillati</taxon>
        <taxon>Actinomycetota</taxon>
        <taxon>Actinomycetes</taxon>
        <taxon>Kitasatosporales</taxon>
        <taxon>Streptomycetaceae</taxon>
        <taxon>Streptomyces</taxon>
    </lineage>
</organism>
<keyword evidence="3" id="KW-1185">Reference proteome</keyword>
<dbReference type="Proteomes" id="UP001596242">
    <property type="component" value="Unassembled WGS sequence"/>
</dbReference>
<reference evidence="3" key="1">
    <citation type="journal article" date="2019" name="Int. J. Syst. Evol. Microbiol.">
        <title>The Global Catalogue of Microorganisms (GCM) 10K type strain sequencing project: providing services to taxonomists for standard genome sequencing and annotation.</title>
        <authorList>
            <consortium name="The Broad Institute Genomics Platform"/>
            <consortium name="The Broad Institute Genome Sequencing Center for Infectious Disease"/>
            <person name="Wu L."/>
            <person name="Ma J."/>
        </authorList>
    </citation>
    <scope>NUCLEOTIDE SEQUENCE [LARGE SCALE GENOMIC DNA]</scope>
    <source>
        <strain evidence="3">JCM 12763</strain>
    </source>
</reference>
<comment type="caution">
    <text evidence="2">The sequence shown here is derived from an EMBL/GenBank/DDBJ whole genome shotgun (WGS) entry which is preliminary data.</text>
</comment>
<evidence type="ECO:0000256" key="1">
    <source>
        <dbReference type="SAM" id="MobiDB-lite"/>
    </source>
</evidence>
<evidence type="ECO:0000313" key="3">
    <source>
        <dbReference type="Proteomes" id="UP001596242"/>
    </source>
</evidence>
<accession>A0ABW1MAD0</accession>
<proteinExistence type="predicted"/>
<name>A0ABW1MAD0_9ACTN</name>
<feature type="non-terminal residue" evidence="2">
    <location>
        <position position="92"/>
    </location>
</feature>
<sequence length="92" mass="9271">MAGIQHRVDGGVPGPDAVGEPVAFPGRRQGLFGRCGLVALFTVTGRFGNQDAQALAVTGDGPLGGLAEVVPQGTGGPSARYLLSRPFSNGPQ</sequence>
<evidence type="ECO:0000313" key="2">
    <source>
        <dbReference type="EMBL" id="MFC6060393.1"/>
    </source>
</evidence>
<feature type="region of interest" description="Disordered" evidence="1">
    <location>
        <begin position="68"/>
        <end position="92"/>
    </location>
</feature>
<dbReference type="RefSeq" id="WP_386406379.1">
    <property type="nucleotide sequence ID" value="NZ_JBHSPT010000121.1"/>
</dbReference>
<protein>
    <submittedName>
        <fullName evidence="2">Uncharacterized protein</fullName>
    </submittedName>
</protein>
<gene>
    <name evidence="2" type="ORF">ACFP50_34845</name>
</gene>
<feature type="region of interest" description="Disordered" evidence="1">
    <location>
        <begin position="1"/>
        <end position="21"/>
    </location>
</feature>
<dbReference type="EMBL" id="JBHSPT010000121">
    <property type="protein sequence ID" value="MFC6060393.1"/>
    <property type="molecule type" value="Genomic_DNA"/>
</dbReference>